<evidence type="ECO:0000313" key="6">
    <source>
        <dbReference type="Proteomes" id="UP000827889"/>
    </source>
</evidence>
<dbReference type="Pfam" id="PF04043">
    <property type="entry name" value="PMEI"/>
    <property type="match status" value="1"/>
</dbReference>
<evidence type="ECO:0000259" key="5">
    <source>
        <dbReference type="SMART" id="SM00856"/>
    </source>
</evidence>
<evidence type="ECO:0000256" key="4">
    <source>
        <dbReference type="SAM" id="SignalP"/>
    </source>
</evidence>
<protein>
    <submittedName>
        <fullName evidence="7">Cell wall / vacuolar inhibitor of fructosidase 1-like</fullName>
    </submittedName>
</protein>
<dbReference type="GO" id="GO:0004857">
    <property type="term" value="F:enzyme inhibitor activity"/>
    <property type="evidence" value="ECO:0007669"/>
    <property type="project" value="InterPro"/>
</dbReference>
<dbReference type="SMART" id="SM00856">
    <property type="entry name" value="PMEI"/>
    <property type="match status" value="1"/>
</dbReference>
<dbReference type="NCBIfam" id="TIGR01614">
    <property type="entry name" value="PME_inhib"/>
    <property type="match status" value="1"/>
</dbReference>
<accession>A0A8B8PYM4</accession>
<dbReference type="FunFam" id="1.20.140.40:FF:000009">
    <property type="entry name" value="Invertase/pectin methylesterase inhibitor family protein"/>
    <property type="match status" value="1"/>
</dbReference>
<dbReference type="PANTHER" id="PTHR36710:SF18">
    <property type="entry name" value="PECTINESTERASE INHIBITOR 5-RELATED"/>
    <property type="match status" value="1"/>
</dbReference>
<dbReference type="OrthoDB" id="764172at2759"/>
<evidence type="ECO:0000256" key="1">
    <source>
        <dbReference type="ARBA" id="ARBA00022729"/>
    </source>
</evidence>
<dbReference type="Proteomes" id="UP000827889">
    <property type="component" value="Chromosome 1"/>
</dbReference>
<dbReference type="InterPro" id="IPR034087">
    <property type="entry name" value="C/VIF1"/>
</dbReference>
<keyword evidence="1 4" id="KW-0732">Signal</keyword>
<dbReference type="CDD" id="cd15796">
    <property type="entry name" value="CIF_like"/>
    <property type="match status" value="1"/>
</dbReference>
<comment type="similarity">
    <text evidence="3">Belongs to the PMEI family.</text>
</comment>
<proteinExistence type="inferred from homology"/>
<dbReference type="InterPro" id="IPR006501">
    <property type="entry name" value="Pectinesterase_inhib_dom"/>
</dbReference>
<sequence>MKSFFFLTPILLLNLIILSPRTPALSLEKSVGLIEKTCKKTPYHDLCVSSLRSSPGSSNATVHDLAGTILNLTLANTTNMLSYIEALIDQTEDPQLERPLDYCAELYIPVVEYTLPQAIVAFDKARYRFAGYGVSDAGDQADKCEKEFSKSMASPLGDRNKLVSELCDVAVAIIKMLQ</sequence>
<evidence type="ECO:0000256" key="2">
    <source>
        <dbReference type="ARBA" id="ARBA00023157"/>
    </source>
</evidence>
<gene>
    <name evidence="7" type="primary">LOC115747761</name>
</gene>
<dbReference type="RefSeq" id="XP_030539895.1">
    <property type="nucleotide sequence ID" value="XM_030684035.1"/>
</dbReference>
<dbReference type="InterPro" id="IPR052421">
    <property type="entry name" value="PCW_Enzyme_Inhibitor"/>
</dbReference>
<feature type="domain" description="Pectinesterase inhibitor" evidence="5">
    <location>
        <begin position="29"/>
        <end position="173"/>
    </location>
</feature>
<reference evidence="7" key="2">
    <citation type="submission" date="2025-08" db="UniProtKB">
        <authorList>
            <consortium name="RefSeq"/>
        </authorList>
    </citation>
    <scope>IDENTIFICATION</scope>
    <source>
        <tissue evidence="7">Leaf</tissue>
    </source>
</reference>
<keyword evidence="2" id="KW-1015">Disulfide bond</keyword>
<feature type="signal peptide" evidence="4">
    <location>
        <begin position="1"/>
        <end position="26"/>
    </location>
</feature>
<dbReference type="GeneID" id="115747761"/>
<dbReference type="SUPFAM" id="SSF101148">
    <property type="entry name" value="Plant invertase/pectin methylesterase inhibitor"/>
    <property type="match status" value="1"/>
</dbReference>
<evidence type="ECO:0000313" key="7">
    <source>
        <dbReference type="RefSeq" id="XP_030539895.1"/>
    </source>
</evidence>
<dbReference type="AlphaFoldDB" id="A0A8B8PYM4"/>
<reference evidence="6" key="1">
    <citation type="submission" date="2025-05" db="UniProtKB">
        <authorList>
            <consortium name="RefSeq"/>
        </authorList>
    </citation>
    <scope>NUCLEOTIDE SEQUENCE [LARGE SCALE GENOMIC DNA]</scope>
</reference>
<evidence type="ECO:0000256" key="3">
    <source>
        <dbReference type="ARBA" id="ARBA00038471"/>
    </source>
</evidence>
<dbReference type="PANTHER" id="PTHR36710">
    <property type="entry name" value="PECTINESTERASE INHIBITOR-LIKE"/>
    <property type="match status" value="1"/>
</dbReference>
<name>A0A8B8PYM4_9MYRT</name>
<dbReference type="Gene3D" id="1.20.140.40">
    <property type="entry name" value="Invertase/pectin methylesterase inhibitor family protein"/>
    <property type="match status" value="1"/>
</dbReference>
<dbReference type="KEGG" id="rarg:115747761"/>
<organism evidence="6 7">
    <name type="scientific">Rhodamnia argentea</name>
    <dbReference type="NCBI Taxonomy" id="178133"/>
    <lineage>
        <taxon>Eukaryota</taxon>
        <taxon>Viridiplantae</taxon>
        <taxon>Streptophyta</taxon>
        <taxon>Embryophyta</taxon>
        <taxon>Tracheophyta</taxon>
        <taxon>Spermatophyta</taxon>
        <taxon>Magnoliopsida</taxon>
        <taxon>eudicotyledons</taxon>
        <taxon>Gunneridae</taxon>
        <taxon>Pentapetalae</taxon>
        <taxon>rosids</taxon>
        <taxon>malvids</taxon>
        <taxon>Myrtales</taxon>
        <taxon>Myrtaceae</taxon>
        <taxon>Myrtoideae</taxon>
        <taxon>Myrteae</taxon>
        <taxon>Australasian group</taxon>
        <taxon>Rhodamnia</taxon>
    </lineage>
</organism>
<keyword evidence="6" id="KW-1185">Reference proteome</keyword>
<dbReference type="InterPro" id="IPR035513">
    <property type="entry name" value="Invertase/methylesterase_inhib"/>
</dbReference>
<feature type="chain" id="PRO_5034770478" evidence="4">
    <location>
        <begin position="27"/>
        <end position="178"/>
    </location>
</feature>